<dbReference type="AlphaFoldDB" id="A0A6J6B0N1"/>
<evidence type="ECO:0000256" key="1">
    <source>
        <dbReference type="SAM" id="MobiDB-lite"/>
    </source>
</evidence>
<protein>
    <submittedName>
        <fullName evidence="2">Unannotated protein</fullName>
    </submittedName>
</protein>
<gene>
    <name evidence="2" type="ORF">UFOPK1425_00073</name>
    <name evidence="3" type="ORF">UFOPK1842_00612</name>
</gene>
<sequence>MRVSPRRNHPKRSQKRGGNDEEERDISLSSGEMIEEHSEGVYRVRRITGSTSTKPYRCPGCDQLIPTATPHTVAWLEEDVESRRHWHTVCWTKRGDRKPRTLRSKGAPRY</sequence>
<organism evidence="2">
    <name type="scientific">freshwater metagenome</name>
    <dbReference type="NCBI Taxonomy" id="449393"/>
    <lineage>
        <taxon>unclassified sequences</taxon>
        <taxon>metagenomes</taxon>
        <taxon>ecological metagenomes</taxon>
    </lineage>
</organism>
<name>A0A6J6B0N1_9ZZZZ</name>
<evidence type="ECO:0000313" key="2">
    <source>
        <dbReference type="EMBL" id="CAB4532098.1"/>
    </source>
</evidence>
<dbReference type="EMBL" id="CAEZSJ010000006">
    <property type="protein sequence ID" value="CAB4532098.1"/>
    <property type="molecule type" value="Genomic_DNA"/>
</dbReference>
<reference evidence="2" key="1">
    <citation type="submission" date="2020-05" db="EMBL/GenBank/DDBJ databases">
        <authorList>
            <person name="Chiriac C."/>
            <person name="Salcher M."/>
            <person name="Ghai R."/>
            <person name="Kavagutti S V."/>
        </authorList>
    </citation>
    <scope>NUCLEOTIDE SEQUENCE</scope>
</reference>
<accession>A0A6J6B0N1</accession>
<feature type="region of interest" description="Disordered" evidence="1">
    <location>
        <begin position="1"/>
        <end position="33"/>
    </location>
</feature>
<dbReference type="EMBL" id="CAEZUQ010000060">
    <property type="protein sequence ID" value="CAB4608052.1"/>
    <property type="molecule type" value="Genomic_DNA"/>
</dbReference>
<evidence type="ECO:0000313" key="3">
    <source>
        <dbReference type="EMBL" id="CAB4608052.1"/>
    </source>
</evidence>
<proteinExistence type="predicted"/>
<feature type="compositionally biased region" description="Basic residues" evidence="1">
    <location>
        <begin position="1"/>
        <end position="15"/>
    </location>
</feature>